<dbReference type="AlphaFoldDB" id="Q7U6A2"/>
<dbReference type="Proteomes" id="UP000001422">
    <property type="component" value="Chromosome"/>
</dbReference>
<sequence length="146" mass="15744">MLKSPYSISSSTSMTLLVTLLAPVLMLFHLVGPVPSDLGVHDGALSPCTTPAHCARQTWPSRSPEPDFSALMAYVTDMPRTEVVERTDRYIHAEASSALFGFVDDLELLLDVNNSSIQARSVSRLGDSDLGVNANRLGELKALVSN</sequence>
<evidence type="ECO:0000313" key="2">
    <source>
        <dbReference type="Proteomes" id="UP000001422"/>
    </source>
</evidence>
<dbReference type="PANTHER" id="PTHR34801">
    <property type="entry name" value="EXPRESSED PROTEIN"/>
    <property type="match status" value="1"/>
</dbReference>
<dbReference type="Pfam" id="PF07386">
    <property type="entry name" value="DUF1499"/>
    <property type="match status" value="1"/>
</dbReference>
<reference evidence="1 2" key="1">
    <citation type="journal article" date="2003" name="Nature">
        <title>The genome of a motile marine Synechococcus.</title>
        <authorList>
            <person name="Palenik B."/>
            <person name="Brahamsha B."/>
            <person name="Larimer F."/>
            <person name="Land M."/>
            <person name="Hauser L."/>
            <person name="Chain P."/>
            <person name="Lamerdin J."/>
            <person name="Regala W."/>
            <person name="Allen E.A."/>
            <person name="McCarren J."/>
            <person name="Paulsen I."/>
            <person name="Dufresne A."/>
            <person name="Partensky F."/>
            <person name="Webb E."/>
            <person name="Waterbury J."/>
        </authorList>
    </citation>
    <scope>NUCLEOTIDE SEQUENCE [LARGE SCALE GENOMIC DNA]</scope>
    <source>
        <strain evidence="1 2">WH8102</strain>
    </source>
</reference>
<dbReference type="EMBL" id="BX569693">
    <property type="protein sequence ID" value="CAE07952.1"/>
    <property type="molecule type" value="Genomic_DNA"/>
</dbReference>
<dbReference type="PIRSF" id="PIRSF026426">
    <property type="entry name" value="DUF1499"/>
    <property type="match status" value="1"/>
</dbReference>
<gene>
    <name evidence="1" type="ordered locus">SYNW1437</name>
</gene>
<accession>Q7U6A2</accession>
<dbReference type="STRING" id="84588.SYNW1437"/>
<protein>
    <recommendedName>
        <fullName evidence="3">DUF1499 domain-containing protein</fullName>
    </recommendedName>
</protein>
<dbReference type="PANTHER" id="PTHR34801:SF6">
    <property type="entry name" value="SLL1620 PROTEIN"/>
    <property type="match status" value="1"/>
</dbReference>
<dbReference type="InterPro" id="IPR010865">
    <property type="entry name" value="DUF1499"/>
</dbReference>
<evidence type="ECO:0000313" key="1">
    <source>
        <dbReference type="EMBL" id="CAE07952.1"/>
    </source>
</evidence>
<proteinExistence type="predicted"/>
<name>Q7U6A2_PARMW</name>
<keyword evidence="2" id="KW-1185">Reference proteome</keyword>
<evidence type="ECO:0008006" key="3">
    <source>
        <dbReference type="Google" id="ProtNLM"/>
    </source>
</evidence>
<organism evidence="1 2">
    <name type="scientific">Parasynechococcus marenigrum (strain WH8102)</name>
    <dbReference type="NCBI Taxonomy" id="84588"/>
    <lineage>
        <taxon>Bacteria</taxon>
        <taxon>Bacillati</taxon>
        <taxon>Cyanobacteriota</taxon>
        <taxon>Cyanophyceae</taxon>
        <taxon>Synechococcales</taxon>
        <taxon>Prochlorococcaceae</taxon>
        <taxon>Parasynechococcus</taxon>
        <taxon>Parasynechococcus marenigrum</taxon>
    </lineage>
</organism>
<dbReference type="HOGENOM" id="CLU_105603_1_0_3"/>
<dbReference type="KEGG" id="syw:SYNW1437"/>
<dbReference type="eggNOG" id="COG4446">
    <property type="taxonomic scope" value="Bacteria"/>
</dbReference>